<dbReference type="EMBL" id="JAEVHI010000004">
    <property type="protein sequence ID" value="KAG5293845.1"/>
    <property type="molecule type" value="Genomic_DNA"/>
</dbReference>
<feature type="region of interest" description="Disordered" evidence="1">
    <location>
        <begin position="169"/>
        <end position="212"/>
    </location>
</feature>
<evidence type="ECO:0000313" key="3">
    <source>
        <dbReference type="Proteomes" id="UP000670092"/>
    </source>
</evidence>
<feature type="compositionally biased region" description="Polar residues" evidence="1">
    <location>
        <begin position="638"/>
        <end position="648"/>
    </location>
</feature>
<reference evidence="2 3" key="1">
    <citation type="submission" date="2021-01" db="EMBL/GenBank/DDBJ databases">
        <title>Chromosome-level genome assembly of a human fungal pathogen reveals clustering of transcriptionally co-regulated genes.</title>
        <authorList>
            <person name="Voorhies M."/>
            <person name="Cohen S."/>
            <person name="Shea T.P."/>
            <person name="Petrus S."/>
            <person name="Munoz J.F."/>
            <person name="Poplawski S."/>
            <person name="Goldman W.E."/>
            <person name="Michael T."/>
            <person name="Cuomo C.A."/>
            <person name="Sil A."/>
            <person name="Beyhan S."/>
        </authorList>
    </citation>
    <scope>NUCLEOTIDE SEQUENCE [LARGE SCALE GENOMIC DNA]</scope>
    <source>
        <strain evidence="2 3">G184AR</strain>
    </source>
</reference>
<dbReference type="AlphaFoldDB" id="A0A8H7YK42"/>
<evidence type="ECO:0000256" key="1">
    <source>
        <dbReference type="SAM" id="MobiDB-lite"/>
    </source>
</evidence>
<proteinExistence type="predicted"/>
<evidence type="ECO:0000313" key="2">
    <source>
        <dbReference type="EMBL" id="KAG5293845.1"/>
    </source>
</evidence>
<name>A0A8H7YK42_AJECA</name>
<organism evidence="2 3">
    <name type="scientific">Ajellomyces capsulatus</name>
    <name type="common">Darling's disease fungus</name>
    <name type="synonym">Histoplasma capsulatum</name>
    <dbReference type="NCBI Taxonomy" id="5037"/>
    <lineage>
        <taxon>Eukaryota</taxon>
        <taxon>Fungi</taxon>
        <taxon>Dikarya</taxon>
        <taxon>Ascomycota</taxon>
        <taxon>Pezizomycotina</taxon>
        <taxon>Eurotiomycetes</taxon>
        <taxon>Eurotiomycetidae</taxon>
        <taxon>Onygenales</taxon>
        <taxon>Ajellomycetaceae</taxon>
        <taxon>Histoplasma</taxon>
    </lineage>
</organism>
<feature type="compositionally biased region" description="Low complexity" evidence="1">
    <location>
        <begin position="620"/>
        <end position="637"/>
    </location>
</feature>
<protein>
    <submittedName>
        <fullName evidence="2">Uncharacterized protein</fullName>
    </submittedName>
</protein>
<gene>
    <name evidence="2" type="ORF">I7I52_05304</name>
</gene>
<comment type="caution">
    <text evidence="2">The sequence shown here is derived from an EMBL/GenBank/DDBJ whole genome shotgun (WGS) entry which is preliminary data.</text>
</comment>
<dbReference type="VEuPathDB" id="FungiDB:I7I52_05304"/>
<accession>A0A8H7YK42</accession>
<feature type="region of interest" description="Disordered" evidence="1">
    <location>
        <begin position="614"/>
        <end position="656"/>
    </location>
</feature>
<sequence>MGKGAPNHIFSIKDKRTISPTHYVVNKALDRLRFRRTSSGSDINRYSMSSTQDPKMLAKKVANHASNGTIERDWKAEDESIGDSMRVLLDGLRFLRIPEIQKRTQDIKTATAHELKRLDEVNELKRSLETISAIKDEQIKKTEEDKDEAIGKLEAENKKLKAEARSVAQEKETVAKEKAKLEHERQAEERKYRERETKLEKKKEEALEKEKKKVKEEYQGKAKAAESRVEAAKRKLEKEKDDAIKLNKELKTEVNRLMAYRDILEERNEGLGDKVTTLQDKLRMLSAETAVSSTPFTEYKKYIADLSRLIGDFVMRFENVPKDVELIFGPLGSLGKLRQASGIFDYTSSSPTPVATSLRKAGVHNFIAGTLVSIFQNRLLIRRSTDSSGEHDEAILSTICAALSPDEEQVWRGITVKALDKLPRFSGITQTVDQAVKEAVDMLQPLIQNDEQAIASAREQVAEIIKAALKIWSLRRKDRCAITINSTPGLKNDDSWNVWTVDEDSVIPPFSFPGSGVNDINGNGNGNNNGSESPTHTTFQSFAIHQKPESYVIFPQIIGEFDITNDKRSDIGKKSNIRQREILHPGIALFSNSLMFDMGLQDIRSLKDGAHGLQHRRRMTSISSSTTIPNNSTANNSWLTQPYPQNLTGEPAGLNA</sequence>
<dbReference type="Proteomes" id="UP000670092">
    <property type="component" value="Unassembled WGS sequence"/>
</dbReference>
<dbReference type="OrthoDB" id="4187708at2759"/>